<dbReference type="Pfam" id="PF00069">
    <property type="entry name" value="Pkinase"/>
    <property type="match status" value="1"/>
</dbReference>
<evidence type="ECO:0000313" key="9">
    <source>
        <dbReference type="EMBL" id="GGY40412.1"/>
    </source>
</evidence>
<comment type="caution">
    <text evidence="9">The sequence shown here is derived from an EMBL/GenBank/DDBJ whole genome shotgun (WGS) entry which is preliminary data.</text>
</comment>
<evidence type="ECO:0000256" key="7">
    <source>
        <dbReference type="SAM" id="MobiDB-lite"/>
    </source>
</evidence>
<dbReference type="SUPFAM" id="SSF158745">
    <property type="entry name" value="LanC-like"/>
    <property type="match status" value="1"/>
</dbReference>
<dbReference type="PRINTS" id="PR01950">
    <property type="entry name" value="LANCSUPER"/>
</dbReference>
<dbReference type="Gene3D" id="1.50.10.10">
    <property type="match status" value="1"/>
</dbReference>
<dbReference type="InterPro" id="IPR007822">
    <property type="entry name" value="LANC-like"/>
</dbReference>
<dbReference type="NCBIfam" id="NF038150">
    <property type="entry name" value="lanthi_synth_IV"/>
    <property type="match status" value="1"/>
</dbReference>
<dbReference type="Pfam" id="PF25816">
    <property type="entry name" value="RamC_N"/>
    <property type="match status" value="1"/>
</dbReference>
<protein>
    <recommendedName>
        <fullName evidence="1">non-specific serine/threonine protein kinase</fullName>
        <ecNumber evidence="1">2.7.11.1</ecNumber>
    </recommendedName>
</protein>
<evidence type="ECO:0000256" key="4">
    <source>
        <dbReference type="ARBA" id="ARBA00022741"/>
    </source>
</evidence>
<sequence length="880" mass="92525">MRPARHDDVQDLRDHRGALPPQARDLREHGEDGRDGAGLLWRRVEALLSGAPRRLAADEFWLYLLDPEMPVREHGWKLHVSTRADDLLDIVDLIVPVLLRHTCDAKFAVDPSVLRDLNGGERHPHLVGKAATIYPPDGDFVAIAEELACALEGRTGPRVLSDRRVRPGSPVHYRYGPFRITSPDGRAPGMIGPDGRTFTSQGGARYLQPPWATDPFGRPAPAEVPAARLVGGRYRITTGIARSPRGDVYRGVDTSTGDRVVIKQARPYVAEDEQGVDARGRLRHEHRVLAALAGTDGVPRVLDHLRHGEDEYLVMTDCGSGDLRRDILDHGPHAARGDSAAAQLTLLARQLLAVLDALHDRAVVVGDLKPRNVVLGPDGAARIVDFGISALDGERPAGATPGYSLPVYRAGEAPEPADDLYALGATLHYALTGMDPVVVDPDRTINRDRTLACLAAAAPGTALRPLRDLIGGLMSLDPAERTTTARRFTAALPALPGRRAVSPVPRPSPARLDELIGHTVARSVAEAPGLCGGPGTHHPGSSLTLYAGAAGVGLELLHHLDRPGVARAVDELARHTARHPELPRLNAALYIGRTGVDLFLGAVGRPAGPPPSDPSPPDGTGDQIGGAAGTGTGHLILAAGAAADGRATDTARHLATAADCAAALLARGAVIGAAAERSRPASSSDAAYELGFAHGAAGTVHFLYAYQRVTADPVVRAAALSGLDALAAHVPALLATVERPEASRRYGSWCRGLTGIAAVLVEAGTAEQDGDLLALGLSGARACHRIAPRMSLVSQCCGLSGIGDLLVDAAVATGDDEMWRAAEDVAALILARSGGGSRPLFPDNTLIGSDVAWATGSTGVLTFLRRLRDRGGDRLWSPPS</sequence>
<evidence type="ECO:0000313" key="10">
    <source>
        <dbReference type="Proteomes" id="UP000600946"/>
    </source>
</evidence>
<feature type="compositionally biased region" description="Basic and acidic residues" evidence="7">
    <location>
        <begin position="24"/>
        <end position="33"/>
    </location>
</feature>
<evidence type="ECO:0000256" key="6">
    <source>
        <dbReference type="ARBA" id="ARBA00022840"/>
    </source>
</evidence>
<dbReference type="Proteomes" id="UP000600946">
    <property type="component" value="Unassembled WGS sequence"/>
</dbReference>
<proteinExistence type="predicted"/>
<dbReference type="Pfam" id="PF05147">
    <property type="entry name" value="LANC_like"/>
    <property type="match status" value="1"/>
</dbReference>
<keyword evidence="6" id="KW-0067">ATP-binding</keyword>
<evidence type="ECO:0000256" key="3">
    <source>
        <dbReference type="ARBA" id="ARBA00022679"/>
    </source>
</evidence>
<dbReference type="SUPFAM" id="SSF56112">
    <property type="entry name" value="Protein kinase-like (PK-like)"/>
    <property type="match status" value="1"/>
</dbReference>
<keyword evidence="10" id="KW-1185">Reference proteome</keyword>
<dbReference type="InterPro" id="IPR057929">
    <property type="entry name" value="RamC_N"/>
</dbReference>
<dbReference type="InterPro" id="IPR012341">
    <property type="entry name" value="6hp_glycosidase-like_sf"/>
</dbReference>
<keyword evidence="2" id="KW-0723">Serine/threonine-protein kinase</keyword>
<dbReference type="EC" id="2.7.11.1" evidence="1"/>
<feature type="domain" description="Protein kinase" evidence="8">
    <location>
        <begin position="234"/>
        <end position="495"/>
    </location>
</feature>
<organism evidence="9 10">
    <name type="scientific">Streptomyces xanthochromogenes</name>
    <dbReference type="NCBI Taxonomy" id="67384"/>
    <lineage>
        <taxon>Bacteria</taxon>
        <taxon>Bacillati</taxon>
        <taxon>Actinomycetota</taxon>
        <taxon>Actinomycetes</taxon>
        <taxon>Kitasatosporales</taxon>
        <taxon>Streptomycetaceae</taxon>
        <taxon>Streptomyces</taxon>
    </lineage>
</organism>
<feature type="region of interest" description="Disordered" evidence="7">
    <location>
        <begin position="602"/>
        <end position="626"/>
    </location>
</feature>
<dbReference type="SMART" id="SM01260">
    <property type="entry name" value="LANC_like"/>
    <property type="match status" value="1"/>
</dbReference>
<evidence type="ECO:0000256" key="5">
    <source>
        <dbReference type="ARBA" id="ARBA00022777"/>
    </source>
</evidence>
<reference evidence="10" key="1">
    <citation type="journal article" date="2019" name="Int. J. Syst. Evol. Microbiol.">
        <title>The Global Catalogue of Microorganisms (GCM) 10K type strain sequencing project: providing services to taxonomists for standard genome sequencing and annotation.</title>
        <authorList>
            <consortium name="The Broad Institute Genomics Platform"/>
            <consortium name="The Broad Institute Genome Sequencing Center for Infectious Disease"/>
            <person name="Wu L."/>
            <person name="Ma J."/>
        </authorList>
    </citation>
    <scope>NUCLEOTIDE SEQUENCE [LARGE SCALE GENOMIC DNA]</scope>
    <source>
        <strain evidence="10">JCM 4594</strain>
    </source>
</reference>
<name>A0ABQ3A992_9ACTN</name>
<feature type="compositionally biased region" description="Basic and acidic residues" evidence="7">
    <location>
        <begin position="1"/>
        <end position="17"/>
    </location>
</feature>
<dbReference type="Gene3D" id="1.10.510.10">
    <property type="entry name" value="Transferase(Phosphotransferase) domain 1"/>
    <property type="match status" value="1"/>
</dbReference>
<dbReference type="SMART" id="SM00220">
    <property type="entry name" value="S_TKc"/>
    <property type="match status" value="1"/>
</dbReference>
<dbReference type="PANTHER" id="PTHR43289">
    <property type="entry name" value="MITOGEN-ACTIVATED PROTEIN KINASE KINASE KINASE 20-RELATED"/>
    <property type="match status" value="1"/>
</dbReference>
<gene>
    <name evidence="9" type="ORF">GCM10010326_38020</name>
</gene>
<keyword evidence="4" id="KW-0547">Nucleotide-binding</keyword>
<evidence type="ECO:0000256" key="1">
    <source>
        <dbReference type="ARBA" id="ARBA00012513"/>
    </source>
</evidence>
<feature type="region of interest" description="Disordered" evidence="7">
    <location>
        <begin position="1"/>
        <end position="33"/>
    </location>
</feature>
<dbReference type="Gene3D" id="3.30.200.20">
    <property type="entry name" value="Phosphorylase Kinase, domain 1"/>
    <property type="match status" value="1"/>
</dbReference>
<dbReference type="GeneID" id="96291745"/>
<dbReference type="InterPro" id="IPR000719">
    <property type="entry name" value="Prot_kinase_dom"/>
</dbReference>
<keyword evidence="5" id="KW-0418">Kinase</keyword>
<dbReference type="EMBL" id="BMUU01000006">
    <property type="protein sequence ID" value="GGY40412.1"/>
    <property type="molecule type" value="Genomic_DNA"/>
</dbReference>
<dbReference type="PROSITE" id="PS50011">
    <property type="entry name" value="PROTEIN_KINASE_DOM"/>
    <property type="match status" value="1"/>
</dbReference>
<dbReference type="InterPro" id="IPR011009">
    <property type="entry name" value="Kinase-like_dom_sf"/>
</dbReference>
<keyword evidence="3" id="KW-0808">Transferase</keyword>
<evidence type="ECO:0000256" key="2">
    <source>
        <dbReference type="ARBA" id="ARBA00022527"/>
    </source>
</evidence>
<feature type="compositionally biased region" description="Pro residues" evidence="7">
    <location>
        <begin position="607"/>
        <end position="617"/>
    </location>
</feature>
<dbReference type="PANTHER" id="PTHR43289:SF6">
    <property type="entry name" value="SERINE_THREONINE-PROTEIN KINASE NEKL-3"/>
    <property type="match status" value="1"/>
</dbReference>
<evidence type="ECO:0000259" key="8">
    <source>
        <dbReference type="PROSITE" id="PS50011"/>
    </source>
</evidence>
<accession>A0ABQ3A992</accession>
<dbReference type="RefSeq" id="WP_190027719.1">
    <property type="nucleotide sequence ID" value="NZ_BMUU01000006.1"/>
</dbReference>